<dbReference type="KEGG" id="spue:AB5L97_10935"/>
<accession>A0AB39L0E6</accession>
<evidence type="ECO:0008006" key="3">
    <source>
        <dbReference type="Google" id="ProtNLM"/>
    </source>
</evidence>
<sequence>MGASNIASAFAYWRQKLTPQHFIALVHMALVAKDSDQPPRYWGTWQDIAKAMGHEPGREDEKAWESARKLEERAIRALVRTGVIVSTKAASKEKGIRAEYALALEPDRTWRCVRLEKGAEDGIVRGVWEPSLREQMVPTQGNKSFPVKGTDGSSSGNKSTGPRSSQEPDQEQSQDNITSQSDLTSARAREEAERQRQMAELEQRMGRAS</sequence>
<dbReference type="EMBL" id="CP163302">
    <property type="protein sequence ID" value="XDP43824.1"/>
    <property type="molecule type" value="Genomic_DNA"/>
</dbReference>
<organism evidence="2">
    <name type="scientific">Sinomonas puerhi</name>
    <dbReference type="NCBI Taxonomy" id="3238584"/>
    <lineage>
        <taxon>Bacteria</taxon>
        <taxon>Bacillati</taxon>
        <taxon>Actinomycetota</taxon>
        <taxon>Actinomycetes</taxon>
        <taxon>Micrococcales</taxon>
        <taxon>Micrococcaceae</taxon>
        <taxon>Sinomonas</taxon>
    </lineage>
</organism>
<feature type="compositionally biased region" description="Polar residues" evidence="1">
    <location>
        <begin position="151"/>
        <end position="163"/>
    </location>
</feature>
<evidence type="ECO:0000256" key="1">
    <source>
        <dbReference type="SAM" id="MobiDB-lite"/>
    </source>
</evidence>
<protein>
    <recommendedName>
        <fullName evidence="3">Helix-turn-helix protein</fullName>
    </recommendedName>
</protein>
<proteinExistence type="predicted"/>
<dbReference type="RefSeq" id="WP_369044712.1">
    <property type="nucleotide sequence ID" value="NZ_CP163302.1"/>
</dbReference>
<evidence type="ECO:0000313" key="2">
    <source>
        <dbReference type="EMBL" id="XDP43824.1"/>
    </source>
</evidence>
<name>A0AB39L0E6_9MICC</name>
<feature type="compositionally biased region" description="Basic and acidic residues" evidence="1">
    <location>
        <begin position="187"/>
        <end position="209"/>
    </location>
</feature>
<gene>
    <name evidence="2" type="ORF">AB5L97_10935</name>
</gene>
<reference evidence="2" key="1">
    <citation type="submission" date="2024-07" db="EMBL/GenBank/DDBJ databases">
        <authorList>
            <person name="fu j."/>
        </authorList>
    </citation>
    <scope>NUCLEOTIDE SEQUENCE</scope>
    <source>
        <strain evidence="2">P10A9</strain>
    </source>
</reference>
<feature type="compositionally biased region" description="Low complexity" evidence="1">
    <location>
        <begin position="164"/>
        <end position="175"/>
    </location>
</feature>
<dbReference type="AlphaFoldDB" id="A0AB39L0E6"/>
<feature type="region of interest" description="Disordered" evidence="1">
    <location>
        <begin position="134"/>
        <end position="209"/>
    </location>
</feature>